<evidence type="ECO:0008006" key="4">
    <source>
        <dbReference type="Google" id="ProtNLM"/>
    </source>
</evidence>
<name>A0A285JIM2_9GAMM</name>
<feature type="signal peptide" evidence="1">
    <location>
        <begin position="1"/>
        <end position="19"/>
    </location>
</feature>
<sequence>MTLRMLLISLLWLPAIASAGSKIIATGGVTTIEGNAGGGIVPWAVINGYASSDEWALTTFAGRVGVNDFSLNSGGVALSLDNKWELSYARQRFALESIGGSLSQDIFSVKYHLAGELLYTAMPQISVGVQHKRNADFALPQAVGAKSANGTDFYLAASKVLFNQVAGRNLLLNGTVRATKANQTGLLGFGSSSDNNYQLLFEGSAAVLLNYNLALGIEFKQKPDNLAFAAEQHWRDVFVAWFINKNVSLTGAYVDLGNIAGQRSQTGYYLALEATW</sequence>
<protein>
    <recommendedName>
        <fullName evidence="4">DUF3034 domain-containing protein</fullName>
    </recommendedName>
</protein>
<dbReference type="EMBL" id="OBEB01000010">
    <property type="protein sequence ID" value="SNY60115.1"/>
    <property type="molecule type" value="Genomic_DNA"/>
</dbReference>
<gene>
    <name evidence="2" type="ORF">SAMN06297280_0014</name>
</gene>
<proteinExistence type="predicted"/>
<accession>A0A285JIM2</accession>
<dbReference type="OrthoDB" id="9126735at2"/>
<feature type="chain" id="PRO_5012877048" description="DUF3034 domain-containing protein" evidence="1">
    <location>
        <begin position="20"/>
        <end position="276"/>
    </location>
</feature>
<dbReference type="InterPro" id="IPR021393">
    <property type="entry name" value="DUF3034"/>
</dbReference>
<keyword evidence="1" id="KW-0732">Signal</keyword>
<evidence type="ECO:0000313" key="3">
    <source>
        <dbReference type="Proteomes" id="UP000219353"/>
    </source>
</evidence>
<evidence type="ECO:0000313" key="2">
    <source>
        <dbReference type="EMBL" id="SNY60115.1"/>
    </source>
</evidence>
<keyword evidence="3" id="KW-1185">Reference proteome</keyword>
<dbReference type="RefSeq" id="WP_097112915.1">
    <property type="nucleotide sequence ID" value="NZ_OBEB01000010.1"/>
</dbReference>
<organism evidence="2 3">
    <name type="scientific">Arsukibacterium tuosuense</name>
    <dbReference type="NCBI Taxonomy" id="1323745"/>
    <lineage>
        <taxon>Bacteria</taxon>
        <taxon>Pseudomonadati</taxon>
        <taxon>Pseudomonadota</taxon>
        <taxon>Gammaproteobacteria</taxon>
        <taxon>Chromatiales</taxon>
        <taxon>Chromatiaceae</taxon>
        <taxon>Arsukibacterium</taxon>
    </lineage>
</organism>
<dbReference type="Pfam" id="PF11231">
    <property type="entry name" value="DUF3034"/>
    <property type="match status" value="1"/>
</dbReference>
<dbReference type="AlphaFoldDB" id="A0A285JIM2"/>
<reference evidence="3" key="1">
    <citation type="submission" date="2017-09" db="EMBL/GenBank/DDBJ databases">
        <authorList>
            <person name="Varghese N."/>
            <person name="Submissions S."/>
        </authorList>
    </citation>
    <scope>NUCLEOTIDE SEQUENCE [LARGE SCALE GENOMIC DNA]</scope>
    <source>
        <strain evidence="3">CGMCC 1.12461</strain>
    </source>
</reference>
<evidence type="ECO:0000256" key="1">
    <source>
        <dbReference type="SAM" id="SignalP"/>
    </source>
</evidence>
<dbReference type="Proteomes" id="UP000219353">
    <property type="component" value="Unassembled WGS sequence"/>
</dbReference>